<dbReference type="RefSeq" id="WP_423739596.1">
    <property type="nucleotide sequence ID" value="NZ_JARJGR010000347.1"/>
</dbReference>
<evidence type="ECO:0000313" key="2">
    <source>
        <dbReference type="Proteomes" id="UP001215180"/>
    </source>
</evidence>
<name>A0AAW6NI35_ENTCL</name>
<gene>
    <name evidence="1" type="ORF">P3S46_02465</name>
</gene>
<organism evidence="1 2">
    <name type="scientific">Enterobacter cloacae</name>
    <dbReference type="NCBI Taxonomy" id="550"/>
    <lineage>
        <taxon>Bacteria</taxon>
        <taxon>Pseudomonadati</taxon>
        <taxon>Pseudomonadota</taxon>
        <taxon>Gammaproteobacteria</taxon>
        <taxon>Enterobacterales</taxon>
        <taxon>Enterobacteriaceae</taxon>
        <taxon>Enterobacter</taxon>
        <taxon>Enterobacter cloacae complex</taxon>
    </lineage>
</organism>
<protein>
    <submittedName>
        <fullName evidence="1">Uncharacterized protein</fullName>
    </submittedName>
</protein>
<dbReference type="AlphaFoldDB" id="A0AAW6NI35"/>
<feature type="non-terminal residue" evidence="1">
    <location>
        <position position="1"/>
    </location>
</feature>
<dbReference type="EMBL" id="JARJGR010000347">
    <property type="protein sequence ID" value="MDF3636081.1"/>
    <property type="molecule type" value="Genomic_DNA"/>
</dbReference>
<comment type="caution">
    <text evidence="1">The sequence shown here is derived from an EMBL/GenBank/DDBJ whole genome shotgun (WGS) entry which is preliminary data.</text>
</comment>
<dbReference type="InterPro" id="IPR059241">
    <property type="entry name" value="SfIV_phage_associated"/>
</dbReference>
<reference evidence="1" key="1">
    <citation type="submission" date="2023-03" db="EMBL/GenBank/DDBJ databases">
        <title>A Study on Prevalence and Characterization of Enterobacter cloacae strains in China.</title>
        <authorList>
            <person name="Zheng Z."/>
        </authorList>
    </citation>
    <scope>NUCLEOTIDE SEQUENCE</scope>
    <source>
        <strain evidence="1">EC77</strain>
    </source>
</reference>
<dbReference type="NCBIfam" id="NF033230">
    <property type="entry name" value="phage_region_01"/>
    <property type="match status" value="1"/>
</dbReference>
<sequence length="91" mass="10232">ETTINKPPGAKALPHTLLMKSNWPLSEIRAMSLSDVFIALHDELSLESLEGQAKTYFSSLLAGAYPMAFDDFIDEEWDPNLSDRLLFDSKE</sequence>
<evidence type="ECO:0000313" key="1">
    <source>
        <dbReference type="EMBL" id="MDF3636081.1"/>
    </source>
</evidence>
<proteinExistence type="predicted"/>
<dbReference type="Proteomes" id="UP001215180">
    <property type="component" value="Unassembled WGS sequence"/>
</dbReference>
<accession>A0AAW6NI35</accession>